<keyword evidence="7 8" id="KW-0927">Auxin signaling pathway</keyword>
<protein>
    <recommendedName>
        <fullName evidence="8">Auxin-responsive protein</fullName>
    </recommendedName>
</protein>
<evidence type="ECO:0000256" key="4">
    <source>
        <dbReference type="ARBA" id="ARBA00023015"/>
    </source>
</evidence>
<evidence type="ECO:0000256" key="2">
    <source>
        <dbReference type="ARBA" id="ARBA00006728"/>
    </source>
</evidence>
<dbReference type="EMBL" id="JBBNAF010000013">
    <property type="protein sequence ID" value="KAK9087144.1"/>
    <property type="molecule type" value="Genomic_DNA"/>
</dbReference>
<evidence type="ECO:0000256" key="3">
    <source>
        <dbReference type="ARBA" id="ARBA00022491"/>
    </source>
</evidence>
<feature type="region of interest" description="Disordered" evidence="9">
    <location>
        <begin position="93"/>
        <end position="131"/>
    </location>
</feature>
<feature type="domain" description="PB1" evidence="10">
    <location>
        <begin position="177"/>
        <end position="277"/>
    </location>
</feature>
<dbReference type="Pfam" id="PF02309">
    <property type="entry name" value="AUX_IAA"/>
    <property type="match status" value="1"/>
</dbReference>
<accession>A0AAP0EE10</accession>
<dbReference type="PANTHER" id="PTHR31734">
    <property type="entry name" value="AUXIN-RESPONSIVE PROTEIN IAA17"/>
    <property type="match status" value="1"/>
</dbReference>
<feature type="region of interest" description="Disordered" evidence="9">
    <location>
        <begin position="147"/>
        <end position="176"/>
    </location>
</feature>
<evidence type="ECO:0000256" key="8">
    <source>
        <dbReference type="RuleBase" id="RU004549"/>
    </source>
</evidence>
<comment type="subcellular location">
    <subcellularLocation>
        <location evidence="1 8">Nucleus</location>
    </subcellularLocation>
</comment>
<comment type="caution">
    <text evidence="11">The sequence shown here is derived from an EMBL/GenBank/DDBJ whole genome shotgun (WGS) entry which is preliminary data.</text>
</comment>
<dbReference type="AlphaFoldDB" id="A0AAP0EE10"/>
<dbReference type="PANTHER" id="PTHR31734:SF103">
    <property type="entry name" value="AUXIN-RESPONSIVE PROTEIN IAA16"/>
    <property type="match status" value="1"/>
</dbReference>
<keyword evidence="4 8" id="KW-0805">Transcription regulation</keyword>
<evidence type="ECO:0000313" key="11">
    <source>
        <dbReference type="EMBL" id="KAK9087144.1"/>
    </source>
</evidence>
<feature type="region of interest" description="Disordered" evidence="9">
    <location>
        <begin position="1"/>
        <end position="24"/>
    </location>
</feature>
<evidence type="ECO:0000256" key="7">
    <source>
        <dbReference type="ARBA" id="ARBA00023294"/>
    </source>
</evidence>
<dbReference type="InterPro" id="IPR053793">
    <property type="entry name" value="PB1-like"/>
</dbReference>
<evidence type="ECO:0000256" key="1">
    <source>
        <dbReference type="ARBA" id="ARBA00004123"/>
    </source>
</evidence>
<keyword evidence="12" id="KW-1185">Reference proteome</keyword>
<dbReference type="Proteomes" id="UP001420932">
    <property type="component" value="Unassembled WGS sequence"/>
</dbReference>
<dbReference type="FunFam" id="3.10.20.90:FF:000078">
    <property type="entry name" value="Auxin-responsive protein"/>
    <property type="match status" value="1"/>
</dbReference>
<evidence type="ECO:0000256" key="9">
    <source>
        <dbReference type="SAM" id="MobiDB-lite"/>
    </source>
</evidence>
<dbReference type="PROSITE" id="PS51745">
    <property type="entry name" value="PB1"/>
    <property type="match status" value="1"/>
</dbReference>
<proteinExistence type="inferred from homology"/>
<reference evidence="11 12" key="1">
    <citation type="submission" date="2024-01" db="EMBL/GenBank/DDBJ databases">
        <title>Genome assemblies of Stephania.</title>
        <authorList>
            <person name="Yang L."/>
        </authorList>
    </citation>
    <scope>NUCLEOTIDE SEQUENCE [LARGE SCALE GENOMIC DNA]</scope>
    <source>
        <strain evidence="11">YNDBR</strain>
        <tissue evidence="11">Leaf</tissue>
    </source>
</reference>
<dbReference type="InterPro" id="IPR003311">
    <property type="entry name" value="AUX_IAA"/>
</dbReference>
<dbReference type="InterPro" id="IPR033389">
    <property type="entry name" value="AUX/IAA_dom"/>
</dbReference>
<evidence type="ECO:0000256" key="6">
    <source>
        <dbReference type="ARBA" id="ARBA00023242"/>
    </source>
</evidence>
<feature type="compositionally biased region" description="Basic residues" evidence="9">
    <location>
        <begin position="15"/>
        <end position="24"/>
    </location>
</feature>
<feature type="compositionally biased region" description="Low complexity" evidence="9">
    <location>
        <begin position="164"/>
        <end position="176"/>
    </location>
</feature>
<evidence type="ECO:0000313" key="12">
    <source>
        <dbReference type="Proteomes" id="UP001420932"/>
    </source>
</evidence>
<feature type="compositionally biased region" description="Polar residues" evidence="9">
    <location>
        <begin position="99"/>
        <end position="121"/>
    </location>
</feature>
<feature type="compositionally biased region" description="Polar residues" evidence="9">
    <location>
        <begin position="1"/>
        <end position="14"/>
    </location>
</feature>
<evidence type="ECO:0000256" key="5">
    <source>
        <dbReference type="ARBA" id="ARBA00023163"/>
    </source>
</evidence>
<gene>
    <name evidence="11" type="ORF">Syun_029538</name>
</gene>
<sequence>MQHYNLQLSPTRVPTNKKSRKRKTLKFGPSIFMEVCKKMTNVLDVGGARDEFKETELCLGLPGGGVGGESEVLKSSGKRGFAETVDLKLELKSKDSEVSAESNEKVQNSAKAKSLLTSTNDPARPPAAKAQVVGWPPVRSYRKNILSVQKNNSADPEDEKKKMNNNNSSSGSTGSSAAFVKVSMDGAPYLRKVDLKMYKSYQELSDALGKMFSSFTIGNCGAHGMLDFMNESKLMDLLNGSEYQPTYEDKDGDWMLVGDVPWEMFVDSCKRLRIMKGSEAIGLAPRAVEKCKNRS</sequence>
<name>A0AAP0EE10_9MAGN</name>
<evidence type="ECO:0000259" key="10">
    <source>
        <dbReference type="PROSITE" id="PS51745"/>
    </source>
</evidence>
<dbReference type="GO" id="GO:0009734">
    <property type="term" value="P:auxin-activated signaling pathway"/>
    <property type="evidence" value="ECO:0007669"/>
    <property type="project" value="UniProtKB-UniRule"/>
</dbReference>
<comment type="similarity">
    <text evidence="2 8">Belongs to the Aux/IAA family.</text>
</comment>
<comment type="subunit">
    <text evidence="8">Homodimers and heterodimers.</text>
</comment>
<dbReference type="SUPFAM" id="SSF54277">
    <property type="entry name" value="CAD &amp; PB1 domains"/>
    <property type="match status" value="1"/>
</dbReference>
<comment type="function">
    <text evidence="8">Aux/IAA proteins are short-lived transcriptional factors that function as repressors of early auxin response genes at low auxin concentrations.</text>
</comment>
<keyword evidence="3 8" id="KW-0678">Repressor</keyword>
<organism evidence="11 12">
    <name type="scientific">Stephania yunnanensis</name>
    <dbReference type="NCBI Taxonomy" id="152371"/>
    <lineage>
        <taxon>Eukaryota</taxon>
        <taxon>Viridiplantae</taxon>
        <taxon>Streptophyta</taxon>
        <taxon>Embryophyta</taxon>
        <taxon>Tracheophyta</taxon>
        <taxon>Spermatophyta</taxon>
        <taxon>Magnoliopsida</taxon>
        <taxon>Ranunculales</taxon>
        <taxon>Menispermaceae</taxon>
        <taxon>Menispermoideae</taxon>
        <taxon>Cissampelideae</taxon>
        <taxon>Stephania</taxon>
    </lineage>
</organism>
<keyword evidence="5 8" id="KW-0804">Transcription</keyword>
<dbReference type="GO" id="GO:0006355">
    <property type="term" value="P:regulation of DNA-templated transcription"/>
    <property type="evidence" value="ECO:0007669"/>
    <property type="project" value="InterPro"/>
</dbReference>
<keyword evidence="6 8" id="KW-0539">Nucleus</keyword>
<dbReference type="Gene3D" id="3.10.20.90">
    <property type="entry name" value="Phosphatidylinositol 3-kinase Catalytic Subunit, Chain A, domain 1"/>
    <property type="match status" value="1"/>
</dbReference>
<dbReference type="GO" id="GO:0005634">
    <property type="term" value="C:nucleus"/>
    <property type="evidence" value="ECO:0007669"/>
    <property type="project" value="UniProtKB-SubCell"/>
</dbReference>